<gene>
    <name evidence="1" type="ORF">SAMN05216352_103107</name>
</gene>
<organism evidence="1 2">
    <name type="scientific">Alteribacillus bidgolensis</name>
    <dbReference type="NCBI Taxonomy" id="930129"/>
    <lineage>
        <taxon>Bacteria</taxon>
        <taxon>Bacillati</taxon>
        <taxon>Bacillota</taxon>
        <taxon>Bacilli</taxon>
        <taxon>Bacillales</taxon>
        <taxon>Bacillaceae</taxon>
        <taxon>Alteribacillus</taxon>
    </lineage>
</organism>
<keyword evidence="2" id="KW-1185">Reference proteome</keyword>
<dbReference type="RefSeq" id="WP_091582397.1">
    <property type="nucleotide sequence ID" value="NZ_FNDU01000003.1"/>
</dbReference>
<name>A0A1G8FVS4_9BACI</name>
<reference evidence="1 2" key="1">
    <citation type="submission" date="2016-10" db="EMBL/GenBank/DDBJ databases">
        <authorList>
            <person name="de Groot N.N."/>
        </authorList>
    </citation>
    <scope>NUCLEOTIDE SEQUENCE [LARGE SCALE GENOMIC DNA]</scope>
    <source>
        <strain evidence="2">P4B,CCM 7963,CECT 7998,DSM 25260,IBRC-M 10614,KCTC 13821</strain>
    </source>
</reference>
<sequence>MKKLLFIHGAGIQDSHQDNSELITYLQEAFGKNNISNPKMPEPENPKYMRWKEQIEKELIRLDSEVILIGHSLGGSVLLKYLSEETYTPSIAGLFIIAAPYWGIDKNWQSGEFMLQENFHLKLPSTPQIIFYHSRNDEIVPLVHQTYYLEKLHDAAAHILNDGHWFNNGLPELVDDIKACRLDVRFEIFLAGERFKTIK</sequence>
<proteinExistence type="predicted"/>
<dbReference type="GO" id="GO:0016787">
    <property type="term" value="F:hydrolase activity"/>
    <property type="evidence" value="ECO:0007669"/>
    <property type="project" value="InterPro"/>
</dbReference>
<dbReference type="EMBL" id="FNDU01000003">
    <property type="protein sequence ID" value="SDH86222.1"/>
    <property type="molecule type" value="Genomic_DNA"/>
</dbReference>
<evidence type="ECO:0000313" key="1">
    <source>
        <dbReference type="EMBL" id="SDH86222.1"/>
    </source>
</evidence>
<dbReference type="SUPFAM" id="SSF53474">
    <property type="entry name" value="alpha/beta-Hydrolases"/>
    <property type="match status" value="1"/>
</dbReference>
<dbReference type="AlphaFoldDB" id="A0A1G8FVS4"/>
<dbReference type="STRING" id="930129.SAMN05216352_103107"/>
<evidence type="ECO:0008006" key="3">
    <source>
        <dbReference type="Google" id="ProtNLM"/>
    </source>
</evidence>
<evidence type="ECO:0000313" key="2">
    <source>
        <dbReference type="Proteomes" id="UP000199017"/>
    </source>
</evidence>
<accession>A0A1G8FVS4</accession>
<dbReference type="PANTHER" id="PTHR15394:SF3">
    <property type="entry name" value="SERINE HYDROLASE RBBP9"/>
    <property type="match status" value="1"/>
</dbReference>
<dbReference type="PANTHER" id="PTHR15394">
    <property type="entry name" value="SERINE HYDROLASE RBBP9"/>
    <property type="match status" value="1"/>
</dbReference>
<dbReference type="InterPro" id="IPR010662">
    <property type="entry name" value="RBBP9/YdeN"/>
</dbReference>
<dbReference type="Proteomes" id="UP000199017">
    <property type="component" value="Unassembled WGS sequence"/>
</dbReference>
<dbReference type="Pfam" id="PF06821">
    <property type="entry name" value="Ser_hydrolase"/>
    <property type="match status" value="1"/>
</dbReference>
<protein>
    <recommendedName>
        <fullName evidence="3">Serine hydrolase family protein</fullName>
    </recommendedName>
</protein>
<dbReference type="InterPro" id="IPR029058">
    <property type="entry name" value="AB_hydrolase_fold"/>
</dbReference>
<dbReference type="Gene3D" id="3.40.50.1820">
    <property type="entry name" value="alpha/beta hydrolase"/>
    <property type="match status" value="1"/>
</dbReference>
<dbReference type="OrthoDB" id="9804993at2"/>